<evidence type="ECO:0000256" key="16">
    <source>
        <dbReference type="PIRSR" id="PIRSR006769-3"/>
    </source>
</evidence>
<feature type="binding site" evidence="15">
    <location>
        <position position="177"/>
    </location>
    <ligand>
        <name>substrate</name>
    </ligand>
</feature>
<keyword evidence="10 13" id="KW-0521">NADP</keyword>
<dbReference type="Gene3D" id="3.40.140.10">
    <property type="entry name" value="Cytidine Deaminase, domain 2"/>
    <property type="match status" value="1"/>
</dbReference>
<feature type="active site" description="Proton donor" evidence="14">
    <location>
        <position position="56"/>
    </location>
</feature>
<dbReference type="InterPro" id="IPR002734">
    <property type="entry name" value="RibDG_C"/>
</dbReference>
<evidence type="ECO:0000313" key="19">
    <source>
        <dbReference type="Proteomes" id="UP000537862"/>
    </source>
</evidence>
<dbReference type="InterPro" id="IPR011549">
    <property type="entry name" value="RibD_C"/>
</dbReference>
<evidence type="ECO:0000256" key="4">
    <source>
        <dbReference type="ARBA" id="ARBA00005259"/>
    </source>
</evidence>
<dbReference type="InterPro" id="IPR050765">
    <property type="entry name" value="Riboflavin_Biosynth_HTPR"/>
</dbReference>
<evidence type="ECO:0000256" key="9">
    <source>
        <dbReference type="ARBA" id="ARBA00022833"/>
    </source>
</evidence>
<dbReference type="GO" id="GO:0050661">
    <property type="term" value="F:NADP binding"/>
    <property type="evidence" value="ECO:0007669"/>
    <property type="project" value="InterPro"/>
</dbReference>
<evidence type="ECO:0000259" key="17">
    <source>
        <dbReference type="PROSITE" id="PS51747"/>
    </source>
</evidence>
<feature type="binding site" evidence="15">
    <location>
        <position position="163"/>
    </location>
    <ligand>
        <name>NADP(+)</name>
        <dbReference type="ChEBI" id="CHEBI:58349"/>
    </ligand>
</feature>
<dbReference type="InterPro" id="IPR016193">
    <property type="entry name" value="Cytidine_deaminase-like"/>
</dbReference>
<dbReference type="Pfam" id="PF00383">
    <property type="entry name" value="dCMP_cyt_deam_1"/>
    <property type="match status" value="1"/>
</dbReference>
<dbReference type="AlphaFoldDB" id="A0A849P1A9"/>
<feature type="binding site" evidence="15">
    <location>
        <position position="209"/>
    </location>
    <ligand>
        <name>NADP(+)</name>
        <dbReference type="ChEBI" id="CHEBI:58349"/>
    </ligand>
</feature>
<feature type="binding site" evidence="15">
    <location>
        <position position="299"/>
    </location>
    <ligand>
        <name>substrate</name>
    </ligand>
</feature>
<dbReference type="Proteomes" id="UP000537862">
    <property type="component" value="Unassembled WGS sequence"/>
</dbReference>
<gene>
    <name evidence="18" type="primary">ribD</name>
    <name evidence="18" type="ORF">HKX39_01200</name>
</gene>
<keyword evidence="8 13" id="KW-0378">Hydrolase</keyword>
<evidence type="ECO:0000256" key="7">
    <source>
        <dbReference type="ARBA" id="ARBA00022723"/>
    </source>
</evidence>
<feature type="binding site" evidence="15">
    <location>
        <position position="216"/>
    </location>
    <ligand>
        <name>substrate</name>
    </ligand>
</feature>
<keyword evidence="11 13" id="KW-0560">Oxidoreductase</keyword>
<dbReference type="NCBIfam" id="TIGR00326">
    <property type="entry name" value="eubact_ribD"/>
    <property type="match status" value="1"/>
</dbReference>
<dbReference type="PIRSF" id="PIRSF006769">
    <property type="entry name" value="RibD"/>
    <property type="match status" value="1"/>
</dbReference>
<dbReference type="GO" id="GO:0008835">
    <property type="term" value="F:diaminohydroxyphosphoribosylaminopyrimidine deaminase activity"/>
    <property type="evidence" value="ECO:0007669"/>
    <property type="project" value="UniProtKB-EC"/>
</dbReference>
<dbReference type="PANTHER" id="PTHR38011">
    <property type="entry name" value="DIHYDROFOLATE REDUCTASE FAMILY PROTEIN (AFU_ORTHOLOGUE AFUA_8G06820)"/>
    <property type="match status" value="1"/>
</dbReference>
<comment type="pathway">
    <text evidence="2 13">Cofactor biosynthesis; riboflavin biosynthesis; 5-amino-6-(D-ribitylamino)uracil from GTP: step 2/4.</text>
</comment>
<feature type="binding site" evidence="15">
    <location>
        <position position="179"/>
    </location>
    <ligand>
        <name>NADP(+)</name>
        <dbReference type="ChEBI" id="CHEBI:58349"/>
    </ligand>
</feature>
<comment type="catalytic activity">
    <reaction evidence="13">
        <text>5-amino-6-(5-phospho-D-ribitylamino)uracil + NADP(+) = 5-amino-6-(5-phospho-D-ribosylamino)uracil + NADPH + H(+)</text>
        <dbReference type="Rhea" id="RHEA:17845"/>
        <dbReference type="ChEBI" id="CHEBI:15378"/>
        <dbReference type="ChEBI" id="CHEBI:57783"/>
        <dbReference type="ChEBI" id="CHEBI:58349"/>
        <dbReference type="ChEBI" id="CHEBI:58421"/>
        <dbReference type="ChEBI" id="CHEBI:58453"/>
        <dbReference type="EC" id="1.1.1.193"/>
    </reaction>
</comment>
<evidence type="ECO:0000256" key="3">
    <source>
        <dbReference type="ARBA" id="ARBA00004910"/>
    </source>
</evidence>
<proteinExistence type="inferred from homology"/>
<evidence type="ECO:0000256" key="5">
    <source>
        <dbReference type="ARBA" id="ARBA00007417"/>
    </source>
</evidence>
<dbReference type="GO" id="GO:0008703">
    <property type="term" value="F:5-amino-6-(5-phosphoribosylamino)uracil reductase activity"/>
    <property type="evidence" value="ECO:0007669"/>
    <property type="project" value="UniProtKB-EC"/>
</dbReference>
<comment type="similarity">
    <text evidence="5 13">In the C-terminal section; belongs to the HTP reductase family.</text>
</comment>
<evidence type="ECO:0000256" key="15">
    <source>
        <dbReference type="PIRSR" id="PIRSR006769-2"/>
    </source>
</evidence>
<dbReference type="InterPro" id="IPR016192">
    <property type="entry name" value="APOBEC/CMP_deaminase_Zn-bd"/>
</dbReference>
<evidence type="ECO:0000256" key="1">
    <source>
        <dbReference type="ARBA" id="ARBA00002151"/>
    </source>
</evidence>
<evidence type="ECO:0000256" key="12">
    <source>
        <dbReference type="ARBA" id="ARBA00023268"/>
    </source>
</evidence>
<dbReference type="InterPro" id="IPR004794">
    <property type="entry name" value="Eubact_RibD"/>
</dbReference>
<keyword evidence="9 13" id="KW-0862">Zinc</keyword>
<feature type="binding site" evidence="15">
    <location>
        <begin position="301"/>
        <end position="307"/>
    </location>
    <ligand>
        <name>NADP(+)</name>
        <dbReference type="ChEBI" id="CHEBI:58349"/>
    </ligand>
</feature>
<feature type="binding site" evidence="16">
    <location>
        <position position="54"/>
    </location>
    <ligand>
        <name>Zn(2+)</name>
        <dbReference type="ChEBI" id="CHEBI:29105"/>
        <note>catalytic</note>
    </ligand>
</feature>
<dbReference type="UniPathway" id="UPA00275">
    <property type="reaction ID" value="UER00401"/>
</dbReference>
<name>A0A849P1A9_9BURK</name>
<comment type="pathway">
    <text evidence="3 13">Cofactor biosynthesis; riboflavin biosynthesis; 5-amino-6-(D-ribitylamino)uracil from GTP: step 3/4.</text>
</comment>
<comment type="catalytic activity">
    <reaction evidence="13">
        <text>2,5-diamino-6-hydroxy-4-(5-phosphoribosylamino)-pyrimidine + H2O + H(+) = 5-amino-6-(5-phospho-D-ribosylamino)uracil + NH4(+)</text>
        <dbReference type="Rhea" id="RHEA:21868"/>
        <dbReference type="ChEBI" id="CHEBI:15377"/>
        <dbReference type="ChEBI" id="CHEBI:15378"/>
        <dbReference type="ChEBI" id="CHEBI:28938"/>
        <dbReference type="ChEBI" id="CHEBI:58453"/>
        <dbReference type="ChEBI" id="CHEBI:58614"/>
        <dbReference type="EC" id="3.5.4.26"/>
    </reaction>
</comment>
<dbReference type="InterPro" id="IPR002125">
    <property type="entry name" value="CMP_dCMP_dom"/>
</dbReference>
<feature type="binding site" evidence="16">
    <location>
        <position position="84"/>
    </location>
    <ligand>
        <name>Zn(2+)</name>
        <dbReference type="ChEBI" id="CHEBI:29105"/>
        <note>catalytic</note>
    </ligand>
</feature>
<accession>A0A849P1A9</accession>
<dbReference type="PROSITE" id="PS51747">
    <property type="entry name" value="CYT_DCMP_DEAMINASES_2"/>
    <property type="match status" value="1"/>
</dbReference>
<evidence type="ECO:0000256" key="13">
    <source>
        <dbReference type="PIRNR" id="PIRNR006769"/>
    </source>
</evidence>
<dbReference type="EC" id="3.5.4.26" evidence="13"/>
<dbReference type="EMBL" id="JABGBN010000001">
    <property type="protein sequence ID" value="NOL50796.1"/>
    <property type="molecule type" value="Genomic_DNA"/>
</dbReference>
<dbReference type="FunFam" id="3.40.140.10:FF:000025">
    <property type="entry name" value="Riboflavin biosynthesis protein RibD"/>
    <property type="match status" value="1"/>
</dbReference>
<evidence type="ECO:0000256" key="2">
    <source>
        <dbReference type="ARBA" id="ARBA00004882"/>
    </source>
</evidence>
<comment type="cofactor">
    <cofactor evidence="13 16">
        <name>Zn(2+)</name>
        <dbReference type="ChEBI" id="CHEBI:29105"/>
    </cofactor>
    <text evidence="13 16">Binds 1 zinc ion.</text>
</comment>
<dbReference type="PANTHER" id="PTHR38011:SF7">
    <property type="entry name" value="2,5-DIAMINO-6-RIBOSYLAMINO-4(3H)-PYRIMIDINONE 5'-PHOSPHATE REDUCTASE"/>
    <property type="match status" value="1"/>
</dbReference>
<feature type="domain" description="CMP/dCMP-type deaminase" evidence="17">
    <location>
        <begin position="5"/>
        <end position="132"/>
    </location>
</feature>
<evidence type="ECO:0000313" key="18">
    <source>
        <dbReference type="EMBL" id="NOL50796.1"/>
    </source>
</evidence>
<feature type="binding site" evidence="15">
    <location>
        <position position="213"/>
    </location>
    <ligand>
        <name>substrate</name>
    </ligand>
</feature>
<keyword evidence="6 13" id="KW-0686">Riboflavin biosynthesis</keyword>
<dbReference type="PROSITE" id="PS00903">
    <property type="entry name" value="CYT_DCMP_DEAMINASES_1"/>
    <property type="match status" value="1"/>
</dbReference>
<dbReference type="SUPFAM" id="SSF53597">
    <property type="entry name" value="Dihydrofolate reductase-like"/>
    <property type="match status" value="1"/>
</dbReference>
<organism evidence="18 19">
    <name type="scientific">Pelistega suis</name>
    <dbReference type="NCBI Taxonomy" id="1631957"/>
    <lineage>
        <taxon>Bacteria</taxon>
        <taxon>Pseudomonadati</taxon>
        <taxon>Pseudomonadota</taxon>
        <taxon>Betaproteobacteria</taxon>
        <taxon>Burkholderiales</taxon>
        <taxon>Alcaligenaceae</taxon>
        <taxon>Pelistega</taxon>
    </lineage>
</organism>
<dbReference type="GO" id="GO:0008270">
    <property type="term" value="F:zinc ion binding"/>
    <property type="evidence" value="ECO:0007669"/>
    <property type="project" value="InterPro"/>
</dbReference>
<evidence type="ECO:0000256" key="6">
    <source>
        <dbReference type="ARBA" id="ARBA00022619"/>
    </source>
</evidence>
<dbReference type="InterPro" id="IPR024072">
    <property type="entry name" value="DHFR-like_dom_sf"/>
</dbReference>
<comment type="function">
    <text evidence="1 13">Converts 2,5-diamino-6-(ribosylamino)-4(3h)-pyrimidinone 5'-phosphate into 5-amino-6-(ribosylamino)-2,4(1h,3h)-pyrimidinedione 5'-phosphate.</text>
</comment>
<dbReference type="Pfam" id="PF01872">
    <property type="entry name" value="RibD_C"/>
    <property type="match status" value="1"/>
</dbReference>
<evidence type="ECO:0000256" key="14">
    <source>
        <dbReference type="PIRSR" id="PIRSR006769-1"/>
    </source>
</evidence>
<dbReference type="EC" id="1.1.1.193" evidence="13"/>
<keyword evidence="7 13" id="KW-0479">Metal-binding</keyword>
<dbReference type="Gene3D" id="3.40.430.10">
    <property type="entry name" value="Dihydrofolate Reductase, subunit A"/>
    <property type="match status" value="1"/>
</dbReference>
<dbReference type="SUPFAM" id="SSF53927">
    <property type="entry name" value="Cytidine deaminase-like"/>
    <property type="match status" value="1"/>
</dbReference>
<protein>
    <recommendedName>
        <fullName evidence="13">Riboflavin biosynthesis protein RibD</fullName>
    </recommendedName>
    <domain>
        <recommendedName>
            <fullName evidence="13">Diaminohydroxyphosphoribosylaminopyrimidine deaminase</fullName>
            <shortName evidence="13">DRAP deaminase</shortName>
            <ecNumber evidence="13">3.5.4.26</ecNumber>
        </recommendedName>
        <alternativeName>
            <fullName evidence="13">Riboflavin-specific deaminase</fullName>
        </alternativeName>
    </domain>
    <domain>
        <recommendedName>
            <fullName evidence="13">5-amino-6-(5-phosphoribosylamino)uracil reductase</fullName>
            <ecNumber evidence="13">1.1.1.193</ecNumber>
        </recommendedName>
        <alternativeName>
            <fullName evidence="13">HTP reductase</fullName>
        </alternativeName>
    </domain>
</protein>
<evidence type="ECO:0000256" key="10">
    <source>
        <dbReference type="ARBA" id="ARBA00022857"/>
    </source>
</evidence>
<dbReference type="NCBIfam" id="TIGR00227">
    <property type="entry name" value="ribD_Cterm"/>
    <property type="match status" value="1"/>
</dbReference>
<feature type="binding site" evidence="16">
    <location>
        <position position="93"/>
    </location>
    <ligand>
        <name>Zn(2+)</name>
        <dbReference type="ChEBI" id="CHEBI:29105"/>
        <note>catalytic</note>
    </ligand>
</feature>
<dbReference type="GO" id="GO:0009231">
    <property type="term" value="P:riboflavin biosynthetic process"/>
    <property type="evidence" value="ECO:0007669"/>
    <property type="project" value="UniProtKB-UniPathway"/>
</dbReference>
<evidence type="ECO:0000256" key="11">
    <source>
        <dbReference type="ARBA" id="ARBA00023002"/>
    </source>
</evidence>
<feature type="binding site" evidence="15">
    <location>
        <position position="193"/>
    </location>
    <ligand>
        <name>substrate</name>
    </ligand>
</feature>
<evidence type="ECO:0000256" key="8">
    <source>
        <dbReference type="ARBA" id="ARBA00022801"/>
    </source>
</evidence>
<keyword evidence="19" id="KW-1185">Reference proteome</keyword>
<sequence length="377" mass="41262">MSFSEQDHAYMRRALALAEKVLYLTDPNPRVGCVIVKDGIVIGEGATQKVGGPHAEVMAIQDAKHRGYANQLAGSTFYVTLEPCSHFGRTPPCADALVTHQVGRVVVASLDPNPLVGGKGIAKLREAGIQVDYPLLAEEALAINTGFISRMAAQRPWTWTKLACSLDGKVALNNGVSQWITAEPARRDGQHWRARSSVVLTGIGTILKDNPLLNVRAIATERQPIRAVIDGQFQIPEDAQIFNGSPVWIFTHTDNSAKRVRLQAKNVDVIVLPKKGEYIDLAEVWQVLMQRGINEVHVEAGPTLNGALLEAGLIDELLIYMAPKILGPGQSLFNLPALSDLSAVKQFTWVEQLAVGQDLRLRLRAKERWNTLLQAIV</sequence>
<dbReference type="RefSeq" id="WP_171679483.1">
    <property type="nucleotide sequence ID" value="NZ_JABGBN010000001.1"/>
</dbReference>
<feature type="binding site" evidence="15">
    <location>
        <position position="205"/>
    </location>
    <ligand>
        <name>NADP(+)</name>
        <dbReference type="ChEBI" id="CHEBI:58349"/>
    </ligand>
</feature>
<reference evidence="18 19" key="1">
    <citation type="submission" date="2020-05" db="EMBL/GenBank/DDBJ databases">
        <authorList>
            <person name="Niu N."/>
        </authorList>
    </citation>
    <scope>NUCLEOTIDE SEQUENCE [LARGE SCALE GENOMIC DNA]</scope>
    <source>
        <strain evidence="18 19">3340-03</strain>
    </source>
</reference>
<keyword evidence="12" id="KW-0511">Multifunctional enzyme</keyword>
<comment type="caution">
    <text evidence="18">The sequence shown here is derived from an EMBL/GenBank/DDBJ whole genome shotgun (WGS) entry which is preliminary data.</text>
</comment>
<comment type="similarity">
    <text evidence="4 13">In the N-terminal section; belongs to the cytidine and deoxycytidylate deaminase family.</text>
</comment>
<dbReference type="CDD" id="cd01284">
    <property type="entry name" value="Riboflavin_deaminase-reductase"/>
    <property type="match status" value="1"/>
</dbReference>